<protein>
    <recommendedName>
        <fullName evidence="7">Bifunctional glutamine synthetase adenylyltransferase/adenylyl-removing enzyme</fullName>
    </recommendedName>
    <alternativeName>
        <fullName evidence="7">ATP:glutamine synthetase adenylyltransferase</fullName>
    </alternativeName>
    <alternativeName>
        <fullName evidence="7">ATase</fullName>
    </alternativeName>
    <domain>
        <recommendedName>
            <fullName evidence="7">Glutamine synthetase adenylyl-L-tyrosine phosphorylase</fullName>
            <ecNumber evidence="7">2.7.7.89</ecNumber>
        </recommendedName>
        <alternativeName>
            <fullName evidence="7">Adenylyl removase</fullName>
            <shortName evidence="7">AR</shortName>
            <shortName evidence="7">AT-N</shortName>
        </alternativeName>
    </domain>
    <domain>
        <recommendedName>
            <fullName evidence="7">Glutamine synthetase adenylyl transferase</fullName>
            <ecNumber evidence="7">2.7.7.42</ecNumber>
        </recommendedName>
        <alternativeName>
            <fullName evidence="7">Adenylyl transferase</fullName>
            <shortName evidence="7">AT</shortName>
            <shortName evidence="7">AT-C</shortName>
        </alternativeName>
    </domain>
</protein>
<dbReference type="EC" id="2.7.7.42" evidence="7"/>
<feature type="region of interest" description="Disordered" evidence="8">
    <location>
        <begin position="74"/>
        <end position="94"/>
    </location>
</feature>
<evidence type="ECO:0000256" key="3">
    <source>
        <dbReference type="ARBA" id="ARBA00022741"/>
    </source>
</evidence>
<feature type="region of interest" description="Adenylyl removase" evidence="7">
    <location>
        <begin position="1"/>
        <end position="493"/>
    </location>
</feature>
<feature type="domain" description="PII-uridylyltransferase/Glutamine-synthetase adenylyltransferase" evidence="10">
    <location>
        <begin position="348"/>
        <end position="486"/>
    </location>
</feature>
<dbReference type="Gene3D" id="1.20.120.330">
    <property type="entry name" value="Nucleotidyltransferases domain 2"/>
    <property type="match status" value="2"/>
</dbReference>
<evidence type="ECO:0000256" key="7">
    <source>
        <dbReference type="HAMAP-Rule" id="MF_00802"/>
    </source>
</evidence>
<gene>
    <name evidence="7" type="primary">glnE</name>
    <name evidence="11" type="ORF">C6Y39_12375</name>
</gene>
<dbReference type="InterPro" id="IPR013546">
    <property type="entry name" value="PII_UdlTrfase/GS_AdlTrfase"/>
</dbReference>
<dbReference type="Pfam" id="PF03710">
    <property type="entry name" value="GlnE"/>
    <property type="match status" value="2"/>
</dbReference>
<comment type="catalytic activity">
    <reaction evidence="7">
        <text>[glutamine synthetase]-L-tyrosine + ATP = [glutamine synthetase]-O(4)-(5'-adenylyl)-L-tyrosine + diphosphate</text>
        <dbReference type="Rhea" id="RHEA:18589"/>
        <dbReference type="Rhea" id="RHEA-COMP:10660"/>
        <dbReference type="Rhea" id="RHEA-COMP:10661"/>
        <dbReference type="ChEBI" id="CHEBI:30616"/>
        <dbReference type="ChEBI" id="CHEBI:33019"/>
        <dbReference type="ChEBI" id="CHEBI:46858"/>
        <dbReference type="ChEBI" id="CHEBI:83624"/>
        <dbReference type="EC" id="2.7.7.42"/>
    </reaction>
</comment>
<dbReference type="RefSeq" id="WP_105931575.1">
    <property type="nucleotide sequence ID" value="NZ_PVNO01000026.1"/>
</dbReference>
<evidence type="ECO:0000259" key="9">
    <source>
        <dbReference type="Pfam" id="PF03710"/>
    </source>
</evidence>
<dbReference type="Proteomes" id="UP000239539">
    <property type="component" value="Unassembled WGS sequence"/>
</dbReference>
<comment type="similarity">
    <text evidence="7">Belongs to the GlnE family.</text>
</comment>
<keyword evidence="2 7" id="KW-0548">Nucleotidyltransferase</keyword>
<sequence>MPTDNENSMTNVEQAEKFWQQLLTVPSLTADDKNLAVQHSELLKLAFSRSAFLAETLIQKPSFLSHVIGAQSLKPKTPKKNQTQNTSEQDDALPVDLNEVPQNALPKPYVDSDAQHISSEYESVLKGKLSNVSNEDDLLKVLREYRNQEMARITFLDTLNKQTIESSLIQVSALADVLITQAYQWIYHHLAIRYGKPQSGNQDMHMYILGMGKLGGKELNFSSDIDLIFAYPEKGETQGGRKSLENQQFFTKVAQKLIQALNKVTNDGQVYRVDMRLRPFGDSGPLVMHFAALEDYYQDQGRHWERFAMVKARIINDDNSQNAVWLQSILHPFTFRRYLDFTTLDALRNMKKLIATEIRRRRLNKNIKLGAGGIREVEFFAQSFQLIHGGREPALQSKSLLRTLTALSELGIVESNVTEQLKHDYLFLRKVEHTLQQSQDRQTQTLPEAPWQQSALTEVMGYSTYAEFLKQLDATMARIHGHFNELVEESHETHSDEDQLFTACQDAWRLPLQEDEFAETFSDYLSAADSSGIYIALKTFKDKQRNYRIGQKGEDTLNKLLPEILYVLINQHPNHAAQVLNRLLGVIEAITGRTTYLDLLLENPDVLKQLVKLCERSDWIAQEIKRFPLLLDELLTPLYLGQQNTDIHTSKKEYQLELRETMLRIEQDDVEMLMDGLRQFKLCQQLRIAASDISDSLPINNVSDKLTVLAEVILEHAVNAAWMQMRERYGVPSHLEGNEKGFAVIGYGKLGGYELGYGSDLDLVFLHNAPRGISTDGKKSLEAQQFYIKLAQRIMHLLNTKTLFGQLYETDLRLRPSGNAGLLCCHIDGFEKYQTEEAWTWEHQALVRARAVCGDAELLEDFNRVRSTILTQKRDKQALATDVCKMRLKMREHLLAKNNEKVDLKQCVGGITDIEFMAQYFVLANAQSVESMTTYPDNLRIFDSAVQSNIISAETATKLQRAYLKLREQYHHLTLADTKYADQSEELDAIREEVTRHWDNLFGKCSE</sequence>
<dbReference type="Pfam" id="PF08335">
    <property type="entry name" value="GlnD_UR_UTase"/>
    <property type="match status" value="2"/>
</dbReference>
<dbReference type="InterPro" id="IPR005190">
    <property type="entry name" value="GlnE_rpt_dom"/>
</dbReference>
<dbReference type="NCBIfam" id="NF008292">
    <property type="entry name" value="PRK11072.1"/>
    <property type="match status" value="1"/>
</dbReference>
<proteinExistence type="inferred from homology"/>
<dbReference type="PANTHER" id="PTHR30621">
    <property type="entry name" value="GLUTAMINE SYNTHETASE ADENYLYLTRANSFERASE"/>
    <property type="match status" value="1"/>
</dbReference>
<dbReference type="SUPFAM" id="SSF81593">
    <property type="entry name" value="Nucleotidyltransferase substrate binding subunit/domain"/>
    <property type="match status" value="2"/>
</dbReference>
<feature type="region of interest" description="Adenylyl transferase" evidence="7">
    <location>
        <begin position="501"/>
        <end position="1007"/>
    </location>
</feature>
<evidence type="ECO:0000313" key="12">
    <source>
        <dbReference type="Proteomes" id="UP000239539"/>
    </source>
</evidence>
<reference evidence="12" key="1">
    <citation type="journal article" date="2020" name="Int. J. Syst. Evol. Microbiol.">
        <title>Alteromonas alba sp. nov., a marine bacterium isolated from the seawater of the West Pacific Ocean.</title>
        <authorList>
            <person name="Sun C."/>
            <person name="Wu Y.-H."/>
            <person name="Xamxidin M."/>
            <person name="Cheng H."/>
            <person name="Xu X.-W."/>
        </authorList>
    </citation>
    <scope>NUCLEOTIDE SEQUENCE [LARGE SCALE GENOMIC DNA]</scope>
    <source>
        <strain evidence="12">9a2</strain>
    </source>
</reference>
<name>A0ABX5CNY6_9ALTE</name>
<keyword evidence="4 7" id="KW-0067">ATP-binding</keyword>
<dbReference type="GO" id="GO:0016779">
    <property type="term" value="F:nucleotidyltransferase activity"/>
    <property type="evidence" value="ECO:0007669"/>
    <property type="project" value="UniProtKB-KW"/>
</dbReference>
<feature type="domain" description="Glutamate-ammonia ligase adenylyltransferase repeated" evidence="9">
    <location>
        <begin position="119"/>
        <end position="323"/>
    </location>
</feature>
<evidence type="ECO:0000256" key="6">
    <source>
        <dbReference type="ARBA" id="ARBA00023268"/>
    </source>
</evidence>
<comment type="catalytic activity">
    <reaction evidence="7">
        <text>[glutamine synthetase]-O(4)-(5'-adenylyl)-L-tyrosine + phosphate = [glutamine synthetase]-L-tyrosine + ADP</text>
        <dbReference type="Rhea" id="RHEA:43716"/>
        <dbReference type="Rhea" id="RHEA-COMP:10660"/>
        <dbReference type="Rhea" id="RHEA-COMP:10661"/>
        <dbReference type="ChEBI" id="CHEBI:43474"/>
        <dbReference type="ChEBI" id="CHEBI:46858"/>
        <dbReference type="ChEBI" id="CHEBI:83624"/>
        <dbReference type="ChEBI" id="CHEBI:456216"/>
        <dbReference type="EC" id="2.7.7.89"/>
    </reaction>
</comment>
<dbReference type="PANTHER" id="PTHR30621:SF0">
    <property type="entry name" value="BIFUNCTIONAL GLUTAMINE SYNTHETASE ADENYLYLTRANSFERASE_ADENYLYL-REMOVING ENZYME"/>
    <property type="match status" value="1"/>
</dbReference>
<keyword evidence="1 7" id="KW-0808">Transferase</keyword>
<dbReference type="InterPro" id="IPR023057">
    <property type="entry name" value="GlnE"/>
</dbReference>
<evidence type="ECO:0000259" key="10">
    <source>
        <dbReference type="Pfam" id="PF08335"/>
    </source>
</evidence>
<evidence type="ECO:0000256" key="4">
    <source>
        <dbReference type="ARBA" id="ARBA00022840"/>
    </source>
</evidence>
<feature type="domain" description="Glutamate-ammonia ligase adenylyltransferase repeated" evidence="9">
    <location>
        <begin position="607"/>
        <end position="864"/>
    </location>
</feature>
<keyword evidence="3 7" id="KW-0547">Nucleotide-binding</keyword>
<comment type="caution">
    <text evidence="11">The sequence shown here is derived from an EMBL/GenBank/DDBJ whole genome shotgun (WGS) entry which is preliminary data.</text>
</comment>
<dbReference type="Gene3D" id="1.20.120.1510">
    <property type="match status" value="1"/>
</dbReference>
<accession>A0ABX5CNY6</accession>
<evidence type="ECO:0000256" key="1">
    <source>
        <dbReference type="ARBA" id="ARBA00022679"/>
    </source>
</evidence>
<dbReference type="GO" id="GO:0016874">
    <property type="term" value="F:ligase activity"/>
    <property type="evidence" value="ECO:0007669"/>
    <property type="project" value="UniProtKB-KW"/>
</dbReference>
<organism evidence="11 12">
    <name type="scientific">Alteromonas gracilis</name>
    <dbReference type="NCBI Taxonomy" id="1479524"/>
    <lineage>
        <taxon>Bacteria</taxon>
        <taxon>Pseudomonadati</taxon>
        <taxon>Pseudomonadota</taxon>
        <taxon>Gammaproteobacteria</taxon>
        <taxon>Alteromonadales</taxon>
        <taxon>Alteromonadaceae</taxon>
        <taxon>Alteromonas/Salinimonas group</taxon>
        <taxon>Alteromonas</taxon>
    </lineage>
</organism>
<evidence type="ECO:0000313" key="11">
    <source>
        <dbReference type="EMBL" id="PRO68436.1"/>
    </source>
</evidence>
<dbReference type="HAMAP" id="MF_00802">
    <property type="entry name" value="GlnE"/>
    <property type="match status" value="1"/>
</dbReference>
<keyword evidence="11" id="KW-0436">Ligase</keyword>
<evidence type="ECO:0000256" key="8">
    <source>
        <dbReference type="SAM" id="MobiDB-lite"/>
    </source>
</evidence>
<feature type="domain" description="PII-uridylyltransferase/Glutamine-synthetase adenylyltransferase" evidence="10">
    <location>
        <begin position="889"/>
        <end position="982"/>
    </location>
</feature>
<evidence type="ECO:0000256" key="2">
    <source>
        <dbReference type="ARBA" id="ARBA00022695"/>
    </source>
</evidence>
<evidence type="ECO:0000256" key="5">
    <source>
        <dbReference type="ARBA" id="ARBA00022842"/>
    </source>
</evidence>
<dbReference type="EMBL" id="PVNO01000026">
    <property type="protein sequence ID" value="PRO68436.1"/>
    <property type="molecule type" value="Genomic_DNA"/>
</dbReference>
<comment type="cofactor">
    <cofactor evidence="7">
        <name>Mg(2+)</name>
        <dbReference type="ChEBI" id="CHEBI:18420"/>
    </cofactor>
</comment>
<dbReference type="EC" id="2.7.7.89" evidence="7"/>
<comment type="function">
    <text evidence="7">Involved in the regulation of glutamine synthetase GlnA, a key enzyme in the process to assimilate ammonia. When cellular nitrogen levels are high, the C-terminal adenylyl transferase (AT) inactivates GlnA by covalent transfer of an adenylyl group from ATP to specific tyrosine residue of GlnA, thus reducing its activity. Conversely, when nitrogen levels are low, the N-terminal adenylyl removase (AR) activates GlnA by removing the adenylyl group by phosphorolysis, increasing its activity. The regulatory region of GlnE binds the signal transduction protein PII (GlnB) which indicates the nitrogen status of the cell.</text>
</comment>
<keyword evidence="12" id="KW-1185">Reference proteome</keyword>
<keyword evidence="5 7" id="KW-0460">Magnesium</keyword>
<keyword evidence="6 7" id="KW-0511">Multifunctional enzyme</keyword>
<dbReference type="CDD" id="cd05401">
    <property type="entry name" value="NT_GlnE_GlnD_like"/>
    <property type="match status" value="2"/>
</dbReference>
<dbReference type="Gene3D" id="3.30.460.10">
    <property type="entry name" value="Beta Polymerase, domain 2"/>
    <property type="match status" value="2"/>
</dbReference>
<dbReference type="InterPro" id="IPR043519">
    <property type="entry name" value="NT_sf"/>
</dbReference>
<dbReference type="SUPFAM" id="SSF81301">
    <property type="entry name" value="Nucleotidyltransferase"/>
    <property type="match status" value="2"/>
</dbReference>